<evidence type="ECO:0000313" key="3">
    <source>
        <dbReference type="EMBL" id="KAB7741126.1"/>
    </source>
</evidence>
<comment type="caution">
    <text evidence="3">The sequence shown here is derived from an EMBL/GenBank/DDBJ whole genome shotgun (WGS) entry which is preliminary data.</text>
</comment>
<keyword evidence="4" id="KW-1185">Reference proteome</keyword>
<protein>
    <submittedName>
        <fullName evidence="3">Uncharacterized protein</fullName>
    </submittedName>
</protein>
<keyword evidence="2" id="KW-1133">Transmembrane helix</keyword>
<dbReference type="RefSeq" id="WP_152215099.1">
    <property type="nucleotide sequence ID" value="NZ_WESC01000004.1"/>
</dbReference>
<keyword evidence="1" id="KW-0175">Coiled coil</keyword>
<evidence type="ECO:0000313" key="4">
    <source>
        <dbReference type="Proteomes" id="UP000468901"/>
    </source>
</evidence>
<gene>
    <name evidence="3" type="ORF">F2P47_05080</name>
</gene>
<feature type="coiled-coil region" evidence="1">
    <location>
        <begin position="81"/>
        <end position="113"/>
    </location>
</feature>
<dbReference type="EMBL" id="WESC01000004">
    <property type="protein sequence ID" value="KAB7741126.1"/>
    <property type="molecule type" value="Genomic_DNA"/>
</dbReference>
<dbReference type="Proteomes" id="UP000468901">
    <property type="component" value="Unassembled WGS sequence"/>
</dbReference>
<proteinExistence type="predicted"/>
<name>A0A6N6VIL8_9HYPH</name>
<evidence type="ECO:0000256" key="1">
    <source>
        <dbReference type="SAM" id="Coils"/>
    </source>
</evidence>
<evidence type="ECO:0000256" key="2">
    <source>
        <dbReference type="SAM" id="Phobius"/>
    </source>
</evidence>
<sequence>MALPQERAPRFSRFLAPGGALAIGIVLVGLAVPRVVAYFDVVSWRDFSQAGPRPGAPVEQTDAVLAAYRNAAAWLPGDADLQQMRGRLALLALRAERAENAALKDEAASALRAAVAAAPNRTCAWAMYSYAGSRYALPSIAIEPSVRLAYILSPPTPGCASLRVSAILALPQGVPDDLKPYVEADLRSIWNSRARRDLAFIYRDAPVETRTFIAEGVFGGAAAKARMDKFLKVTLDEEARRAKPGAR</sequence>
<keyword evidence="2" id="KW-0472">Membrane</keyword>
<organism evidence="3 4">
    <name type="scientific">Parvibaculum sedimenti</name>
    <dbReference type="NCBI Taxonomy" id="2608632"/>
    <lineage>
        <taxon>Bacteria</taxon>
        <taxon>Pseudomonadati</taxon>
        <taxon>Pseudomonadota</taxon>
        <taxon>Alphaproteobacteria</taxon>
        <taxon>Hyphomicrobiales</taxon>
        <taxon>Parvibaculaceae</taxon>
        <taxon>Parvibaculum</taxon>
    </lineage>
</organism>
<reference evidence="3 4" key="1">
    <citation type="submission" date="2019-09" db="EMBL/GenBank/DDBJ databases">
        <title>Parvibaculum sedimenti sp. nov., isolated from sediment.</title>
        <authorList>
            <person name="Wang Y."/>
        </authorList>
    </citation>
    <scope>NUCLEOTIDE SEQUENCE [LARGE SCALE GENOMIC DNA]</scope>
    <source>
        <strain evidence="3 4">HXT-9</strain>
    </source>
</reference>
<keyword evidence="2" id="KW-0812">Transmembrane</keyword>
<feature type="transmembrane region" description="Helical" evidence="2">
    <location>
        <begin position="20"/>
        <end position="39"/>
    </location>
</feature>
<accession>A0A6N6VIL8</accession>
<dbReference type="AlphaFoldDB" id="A0A6N6VIL8"/>